<evidence type="ECO:0000313" key="1">
    <source>
        <dbReference type="EMBL" id="WWD07179.1"/>
    </source>
</evidence>
<evidence type="ECO:0000313" key="2">
    <source>
        <dbReference type="Proteomes" id="UP001358614"/>
    </source>
</evidence>
<proteinExistence type="predicted"/>
<dbReference type="RefSeq" id="XP_066085146.1">
    <property type="nucleotide sequence ID" value="XM_066229049.1"/>
</dbReference>
<dbReference type="EMBL" id="CP144089">
    <property type="protein sequence ID" value="WWD07179.1"/>
    <property type="molecule type" value="Genomic_DNA"/>
</dbReference>
<dbReference type="Proteomes" id="UP001358614">
    <property type="component" value="Chromosome 1"/>
</dbReference>
<dbReference type="AlphaFoldDB" id="A0AAX4KMB9"/>
<name>A0AAX4KMB9_9TREE</name>
<protein>
    <submittedName>
        <fullName evidence="1">Uncharacterized protein</fullName>
    </submittedName>
</protein>
<dbReference type="GeneID" id="91104077"/>
<gene>
    <name evidence="1" type="ORF">V865_005276</name>
</gene>
<organism evidence="1 2">
    <name type="scientific">Kwoniella europaea PYCC6329</name>
    <dbReference type="NCBI Taxonomy" id="1423913"/>
    <lineage>
        <taxon>Eukaryota</taxon>
        <taxon>Fungi</taxon>
        <taxon>Dikarya</taxon>
        <taxon>Basidiomycota</taxon>
        <taxon>Agaricomycotina</taxon>
        <taxon>Tremellomycetes</taxon>
        <taxon>Tremellales</taxon>
        <taxon>Cryptococcaceae</taxon>
        <taxon>Kwoniella</taxon>
    </lineage>
</organism>
<reference evidence="1 2" key="1">
    <citation type="submission" date="2024-01" db="EMBL/GenBank/DDBJ databases">
        <title>Comparative genomics of Cryptococcus and Kwoniella reveals pathogenesis evolution and contrasting modes of karyotype evolution via chromosome fusion or intercentromeric recombination.</title>
        <authorList>
            <person name="Coelho M.A."/>
            <person name="David-Palma M."/>
            <person name="Shea T."/>
            <person name="Bowers K."/>
            <person name="McGinley-Smith S."/>
            <person name="Mohammad A.W."/>
            <person name="Gnirke A."/>
            <person name="Yurkov A.M."/>
            <person name="Nowrousian M."/>
            <person name="Sun S."/>
            <person name="Cuomo C.A."/>
            <person name="Heitman J."/>
        </authorList>
    </citation>
    <scope>NUCLEOTIDE SEQUENCE [LARGE SCALE GENOMIC DNA]</scope>
    <source>
        <strain evidence="1 2">PYCC6329</strain>
    </source>
</reference>
<accession>A0AAX4KMB9</accession>
<sequence length="103" mass="11836">MSETVTNRANTEYKDQDRWTILSEPHGIRAGLSYRSNSTSDSSKEVVITGLPDPKVSKDTRLVDWLDKLDNDKTLGYLGKNTAKAEVIRFWRDRTYIPTLMAW</sequence>
<dbReference type="KEGG" id="ker:91104077"/>
<keyword evidence="2" id="KW-1185">Reference proteome</keyword>